<feature type="non-terminal residue" evidence="2">
    <location>
        <position position="85"/>
    </location>
</feature>
<name>A0A382ULT8_9ZZZZ</name>
<feature type="non-terminal residue" evidence="2">
    <location>
        <position position="1"/>
    </location>
</feature>
<feature type="compositionally biased region" description="Basic residues" evidence="1">
    <location>
        <begin position="1"/>
        <end position="10"/>
    </location>
</feature>
<evidence type="ECO:0000313" key="2">
    <source>
        <dbReference type="EMBL" id="SVD34651.1"/>
    </source>
</evidence>
<evidence type="ECO:0000256" key="1">
    <source>
        <dbReference type="SAM" id="MobiDB-lite"/>
    </source>
</evidence>
<dbReference type="EMBL" id="UINC01144868">
    <property type="protein sequence ID" value="SVD34651.1"/>
    <property type="molecule type" value="Genomic_DNA"/>
</dbReference>
<gene>
    <name evidence="2" type="ORF">METZ01_LOCUS387505</name>
</gene>
<accession>A0A382ULT8</accession>
<reference evidence="2" key="1">
    <citation type="submission" date="2018-05" db="EMBL/GenBank/DDBJ databases">
        <authorList>
            <person name="Lanie J.A."/>
            <person name="Ng W.-L."/>
            <person name="Kazmierczak K.M."/>
            <person name="Andrzejewski T.M."/>
            <person name="Davidsen T.M."/>
            <person name="Wayne K.J."/>
            <person name="Tettelin H."/>
            <person name="Glass J.I."/>
            <person name="Rusch D."/>
            <person name="Podicherti R."/>
            <person name="Tsui H.-C.T."/>
            <person name="Winkler M.E."/>
        </authorList>
    </citation>
    <scope>NUCLEOTIDE SEQUENCE</scope>
</reference>
<feature type="region of interest" description="Disordered" evidence="1">
    <location>
        <begin position="1"/>
        <end position="30"/>
    </location>
</feature>
<feature type="compositionally biased region" description="Basic and acidic residues" evidence="1">
    <location>
        <begin position="21"/>
        <end position="30"/>
    </location>
</feature>
<sequence length="85" mass="9454">WDGQHRHRRRDGPLLVPGSGQHHERHERVSPRVHPPFANHCRGHCHGLGNGGGIHLCRCAVVVGSGDNCRNQIAPQAGRRRKARL</sequence>
<dbReference type="AlphaFoldDB" id="A0A382ULT8"/>
<organism evidence="2">
    <name type="scientific">marine metagenome</name>
    <dbReference type="NCBI Taxonomy" id="408172"/>
    <lineage>
        <taxon>unclassified sequences</taxon>
        <taxon>metagenomes</taxon>
        <taxon>ecological metagenomes</taxon>
    </lineage>
</organism>
<proteinExistence type="predicted"/>
<protein>
    <submittedName>
        <fullName evidence="2">Uncharacterized protein</fullName>
    </submittedName>
</protein>